<feature type="compositionally biased region" description="Low complexity" evidence="1">
    <location>
        <begin position="43"/>
        <end position="55"/>
    </location>
</feature>
<accession>A0A2M3ZEF1</accession>
<evidence type="ECO:0000256" key="2">
    <source>
        <dbReference type="SAM" id="SignalP"/>
    </source>
</evidence>
<evidence type="ECO:0000256" key="1">
    <source>
        <dbReference type="SAM" id="MobiDB-lite"/>
    </source>
</evidence>
<name>A0A2M3ZEF1_9DIPT</name>
<feature type="region of interest" description="Disordered" evidence="1">
    <location>
        <begin position="85"/>
        <end position="119"/>
    </location>
</feature>
<feature type="signal peptide" evidence="2">
    <location>
        <begin position="1"/>
        <end position="19"/>
    </location>
</feature>
<dbReference type="EMBL" id="GGFM01006183">
    <property type="protein sequence ID" value="MBW26934.1"/>
    <property type="molecule type" value="Transcribed_RNA"/>
</dbReference>
<keyword evidence="2" id="KW-0732">Signal</keyword>
<feature type="compositionally biased region" description="Polar residues" evidence="1">
    <location>
        <begin position="59"/>
        <end position="71"/>
    </location>
</feature>
<dbReference type="AlphaFoldDB" id="A0A2M3ZEF1"/>
<organism evidence="3">
    <name type="scientific">Anopheles braziliensis</name>
    <dbReference type="NCBI Taxonomy" id="58242"/>
    <lineage>
        <taxon>Eukaryota</taxon>
        <taxon>Metazoa</taxon>
        <taxon>Ecdysozoa</taxon>
        <taxon>Arthropoda</taxon>
        <taxon>Hexapoda</taxon>
        <taxon>Insecta</taxon>
        <taxon>Pterygota</taxon>
        <taxon>Neoptera</taxon>
        <taxon>Endopterygota</taxon>
        <taxon>Diptera</taxon>
        <taxon>Nematocera</taxon>
        <taxon>Culicoidea</taxon>
        <taxon>Culicidae</taxon>
        <taxon>Anophelinae</taxon>
        <taxon>Anopheles</taxon>
    </lineage>
</organism>
<proteinExistence type="predicted"/>
<sequence>MRLTVLICLYLTFLEASVGSLIYPERSIVQLLVEQSRVMAWKGTPSSGAAPSSTAVDMLTTTDGHGASATNGLEVDRTKVIEEYTEGPFKKQKRRPATKKAAKRLIHNRGSVRPRAGKT</sequence>
<feature type="chain" id="PRO_5014947580" evidence="2">
    <location>
        <begin position="20"/>
        <end position="119"/>
    </location>
</feature>
<feature type="compositionally biased region" description="Basic residues" evidence="1">
    <location>
        <begin position="90"/>
        <end position="119"/>
    </location>
</feature>
<protein>
    <submittedName>
        <fullName evidence="3">Putative secreted peptide</fullName>
    </submittedName>
</protein>
<evidence type="ECO:0000313" key="3">
    <source>
        <dbReference type="EMBL" id="MBW26934.1"/>
    </source>
</evidence>
<reference evidence="3" key="1">
    <citation type="submission" date="2018-01" db="EMBL/GenBank/DDBJ databases">
        <title>An insight into the sialome of Amazonian anophelines.</title>
        <authorList>
            <person name="Ribeiro J.M."/>
            <person name="Scarpassa V."/>
            <person name="Calvo E."/>
        </authorList>
    </citation>
    <scope>NUCLEOTIDE SEQUENCE</scope>
    <source>
        <tissue evidence="3">Salivary glands</tissue>
    </source>
</reference>
<feature type="region of interest" description="Disordered" evidence="1">
    <location>
        <begin position="43"/>
        <end position="72"/>
    </location>
</feature>